<dbReference type="eggNOG" id="COG3291">
    <property type="taxonomic scope" value="Bacteria"/>
</dbReference>
<dbReference type="KEGG" id="hhy:Halhy_1212"/>
<reference key="2">
    <citation type="submission" date="2011-04" db="EMBL/GenBank/DDBJ databases">
        <title>Complete sequence of chromosome of Haliscomenobacter hydrossis DSM 1100.</title>
        <authorList>
            <consortium name="US DOE Joint Genome Institute (JGI-PGF)"/>
            <person name="Lucas S."/>
            <person name="Han J."/>
            <person name="Lapidus A."/>
            <person name="Bruce D."/>
            <person name="Goodwin L."/>
            <person name="Pitluck S."/>
            <person name="Peters L."/>
            <person name="Kyrpides N."/>
            <person name="Mavromatis K."/>
            <person name="Ivanova N."/>
            <person name="Ovchinnikova G."/>
            <person name="Pagani I."/>
            <person name="Daligault H."/>
            <person name="Detter J.C."/>
            <person name="Han C."/>
            <person name="Land M."/>
            <person name="Hauser L."/>
            <person name="Markowitz V."/>
            <person name="Cheng J.-F."/>
            <person name="Hugenholtz P."/>
            <person name="Woyke T."/>
            <person name="Wu D."/>
            <person name="Verbarg S."/>
            <person name="Frueling A."/>
            <person name="Brambilla E."/>
            <person name="Klenk H.-P."/>
            <person name="Eisen J.A."/>
        </authorList>
    </citation>
    <scope>NUCLEOTIDE SEQUENCE</scope>
    <source>
        <strain>DSM 1100</strain>
    </source>
</reference>
<reference evidence="5 6" key="1">
    <citation type="journal article" date="2011" name="Stand. Genomic Sci.">
        <title>Complete genome sequence of Haliscomenobacter hydrossis type strain (O).</title>
        <authorList>
            <consortium name="US DOE Joint Genome Institute (JGI-PGF)"/>
            <person name="Daligault H."/>
            <person name="Lapidus A."/>
            <person name="Zeytun A."/>
            <person name="Nolan M."/>
            <person name="Lucas S."/>
            <person name="Del Rio T.G."/>
            <person name="Tice H."/>
            <person name="Cheng J.F."/>
            <person name="Tapia R."/>
            <person name="Han C."/>
            <person name="Goodwin L."/>
            <person name="Pitluck S."/>
            <person name="Liolios K."/>
            <person name="Pagani I."/>
            <person name="Ivanova N."/>
            <person name="Huntemann M."/>
            <person name="Mavromatis K."/>
            <person name="Mikhailova N."/>
            <person name="Pati A."/>
            <person name="Chen A."/>
            <person name="Palaniappan K."/>
            <person name="Land M."/>
            <person name="Hauser L."/>
            <person name="Brambilla E.M."/>
            <person name="Rohde M."/>
            <person name="Verbarg S."/>
            <person name="Goker M."/>
            <person name="Bristow J."/>
            <person name="Eisen J.A."/>
            <person name="Markowitz V."/>
            <person name="Hugenholtz P."/>
            <person name="Kyrpides N.C."/>
            <person name="Klenk H.P."/>
            <person name="Woyke T."/>
        </authorList>
    </citation>
    <scope>NUCLEOTIDE SEQUENCE [LARGE SCALE GENOMIC DNA]</scope>
    <source>
        <strain evidence="6">ATCC 27775 / DSM 1100 / LMG 10767 / O</strain>
    </source>
</reference>
<evidence type="ECO:0000256" key="1">
    <source>
        <dbReference type="ARBA" id="ARBA00022737"/>
    </source>
</evidence>
<gene>
    <name evidence="5" type="ordered locus">Halhy_1212</name>
</gene>
<dbReference type="PROSITE" id="PS50825">
    <property type="entry name" value="HYR"/>
    <property type="match status" value="1"/>
</dbReference>
<dbReference type="CDD" id="cd08547">
    <property type="entry name" value="Type_II_cohesin"/>
    <property type="match status" value="1"/>
</dbReference>
<dbReference type="RefSeq" id="WP_013763664.1">
    <property type="nucleotide sequence ID" value="NC_015510.1"/>
</dbReference>
<dbReference type="Pfam" id="PF19081">
    <property type="entry name" value="Ig_7"/>
    <property type="match status" value="1"/>
</dbReference>
<dbReference type="NCBIfam" id="TIGR04183">
    <property type="entry name" value="Por_Secre_tail"/>
    <property type="match status" value="1"/>
</dbReference>
<dbReference type="Gene3D" id="1.10.1330.10">
    <property type="entry name" value="Dockerin domain"/>
    <property type="match status" value="1"/>
</dbReference>
<feature type="chain" id="PRO_5003310233" evidence="2">
    <location>
        <begin position="20"/>
        <end position="1084"/>
    </location>
</feature>
<dbReference type="eggNOG" id="COG3210">
    <property type="taxonomic scope" value="Bacteria"/>
</dbReference>
<evidence type="ECO:0000256" key="2">
    <source>
        <dbReference type="SAM" id="SignalP"/>
    </source>
</evidence>
<evidence type="ECO:0000259" key="3">
    <source>
        <dbReference type="PROSITE" id="PS50825"/>
    </source>
</evidence>
<dbReference type="InterPro" id="IPR018247">
    <property type="entry name" value="EF_Hand_1_Ca_BS"/>
</dbReference>
<accession>F4KTX3</accession>
<dbReference type="Pfam" id="PF00404">
    <property type="entry name" value="Dockerin_1"/>
    <property type="match status" value="1"/>
</dbReference>
<dbReference type="InterPro" id="IPR044023">
    <property type="entry name" value="Ig_7"/>
</dbReference>
<dbReference type="PROSITE" id="PS51766">
    <property type="entry name" value="DOCKERIN"/>
    <property type="match status" value="1"/>
</dbReference>
<keyword evidence="2" id="KW-0732">Signal</keyword>
<feature type="domain" description="HYR" evidence="3">
    <location>
        <begin position="425"/>
        <end position="512"/>
    </location>
</feature>
<dbReference type="GO" id="GO:0030246">
    <property type="term" value="F:carbohydrate binding"/>
    <property type="evidence" value="ECO:0007669"/>
    <property type="project" value="InterPro"/>
</dbReference>
<dbReference type="GO" id="GO:0004553">
    <property type="term" value="F:hydrolase activity, hydrolyzing O-glycosyl compounds"/>
    <property type="evidence" value="ECO:0007669"/>
    <property type="project" value="InterPro"/>
</dbReference>
<dbReference type="GO" id="GO:0000272">
    <property type="term" value="P:polysaccharide catabolic process"/>
    <property type="evidence" value="ECO:0007669"/>
    <property type="project" value="InterPro"/>
</dbReference>
<protein>
    <submittedName>
        <fullName evidence="5">Cohesin domain protein</fullName>
    </submittedName>
</protein>
<keyword evidence="6" id="KW-1185">Reference proteome</keyword>
<feature type="domain" description="Dockerin" evidence="4">
    <location>
        <begin position="719"/>
        <end position="790"/>
    </location>
</feature>
<dbReference type="CDD" id="cd14252">
    <property type="entry name" value="Dockerin_like"/>
    <property type="match status" value="1"/>
</dbReference>
<dbReference type="SUPFAM" id="SSF63446">
    <property type="entry name" value="Type I dockerin domain"/>
    <property type="match status" value="1"/>
</dbReference>
<proteinExistence type="predicted"/>
<feature type="signal peptide" evidence="2">
    <location>
        <begin position="1"/>
        <end position="19"/>
    </location>
</feature>
<dbReference type="Gene3D" id="2.60.40.680">
    <property type="match status" value="3"/>
</dbReference>
<sequence length="1084" mass="116353">MRKILFILLSSMLCWQLSALDGPKNHVPIPSGYLSFFMPLYDSTAFPICIAGVKGRLTDTLVCVEVVASNFDTIAALQYSVQFDTSIIKLKSIKLDTVLKGLSLTDFGTTPVGRISLVYARADSTGLTLADKTRLYQLCFSPVKAGRSELTFVDTLEVLGPKGAKKEFKGEPGWVEITTCSDTTVFKTQIICEGTPGIDTFKLTRANGCDSTVIVTDVLRTGSRDTLIYTTICEGQTYVVGENVFRQAGTYIVNLITPGGCDSTVQLALAVKPMLGVTITGGDSSICDGDSTLVTISGGDGYIWSTGATTDSVWLGPGTYTVSVKDTTGGCEGTRTVVIGSASPKPQIESDTIRACSVTELPTITVKADSTYTVNWYNVPTGGTPLATDTLSFKPSTADTFYVEAIDSSGSNCASTERTAIVVLIDSTQTAGFTVCPTDITTVAPAGQTTAVVTWTVPTFTSGCDSTVAVLSSNYEPGDTLAVGTTSIRYVLTDTSANKVIDSCIFKVILGTDSIANPIPVDSLTFYVDTSGVTLTDSTMNVPVKVLNFDGVQGFQFSLSIPDSLATFVGFISDTTALKGVENFAFSSTVRTVNWFDAQSNGVTLADSTTIFTLQISRDSASKECIPVQFKNAPSKIIATKSSLTEIIPTTIDGVVCPDTTTIPPIDTTGPIKIAGKIYREDSTPVKFVTVDISPDSLASVITGVTGEYSFDSLVYNRNHTIRPSLDSNYSGGVNILDVVLIQRHILAKDTLDSPYKWIAADVNRSGSVTVGDILDIRRLILGALDSFSNNTSWRFVPASFEFPDSVANPLSVPFPDSISFTGLKKDTLNNDFIGIKVGDVNLSRDAQLRTEEPMEIMMVNRAFDYGEKLVVDVRASDVAKYAGYQFDLGFDRETLEFVGVEAGDVPGVDRNSFNLDALAEGRIPTLWYQTGAALRSAENPILFKLTFNTRRAGEVAGTIWLNQQGLAGMAVNQAGRAQVIKARYTDAALKVDLGNRKAIKALGVQPNPFSDQALIRFKLPTDSRTTLSIIDAAGREVYREARNLSAGVQEWTIDGNTLGQNGVYHYRILTAYGVLTDKVILTK</sequence>
<organism evidence="5 6">
    <name type="scientific">Haliscomenobacter hydrossis (strain ATCC 27775 / DSM 1100 / LMG 10767 / O)</name>
    <dbReference type="NCBI Taxonomy" id="760192"/>
    <lineage>
        <taxon>Bacteria</taxon>
        <taxon>Pseudomonadati</taxon>
        <taxon>Bacteroidota</taxon>
        <taxon>Saprospiria</taxon>
        <taxon>Saprospirales</taxon>
        <taxon>Haliscomenobacteraceae</taxon>
        <taxon>Haliscomenobacter</taxon>
    </lineage>
</organism>
<dbReference type="OrthoDB" id="9765926at2"/>
<dbReference type="Proteomes" id="UP000008461">
    <property type="component" value="Chromosome"/>
</dbReference>
<dbReference type="HOGENOM" id="CLU_285569_0_0_10"/>
<name>F4KTX3_HALH1</name>
<dbReference type="Pfam" id="PF02494">
    <property type="entry name" value="HYR"/>
    <property type="match status" value="1"/>
</dbReference>
<dbReference type="InterPro" id="IPR008965">
    <property type="entry name" value="CBM2/CBM3_carb-bd_dom_sf"/>
</dbReference>
<dbReference type="InterPro" id="IPR016134">
    <property type="entry name" value="Dockerin_dom"/>
</dbReference>
<dbReference type="AlphaFoldDB" id="F4KTX3"/>
<dbReference type="InterPro" id="IPR003410">
    <property type="entry name" value="HYR_dom"/>
</dbReference>
<dbReference type="STRING" id="760192.Halhy_1212"/>
<evidence type="ECO:0000313" key="5">
    <source>
        <dbReference type="EMBL" id="AEE49109.1"/>
    </source>
</evidence>
<dbReference type="InterPro" id="IPR026444">
    <property type="entry name" value="Secre_tail"/>
</dbReference>
<dbReference type="InterPro" id="IPR036439">
    <property type="entry name" value="Dockerin_dom_sf"/>
</dbReference>
<dbReference type="SUPFAM" id="SSF49384">
    <property type="entry name" value="Carbohydrate-binding domain"/>
    <property type="match status" value="1"/>
</dbReference>
<dbReference type="EMBL" id="CP002691">
    <property type="protein sequence ID" value="AEE49109.1"/>
    <property type="molecule type" value="Genomic_DNA"/>
</dbReference>
<dbReference type="PROSITE" id="PS00018">
    <property type="entry name" value="EF_HAND_1"/>
    <property type="match status" value="1"/>
</dbReference>
<evidence type="ECO:0000313" key="6">
    <source>
        <dbReference type="Proteomes" id="UP000008461"/>
    </source>
</evidence>
<dbReference type="InterPro" id="IPR002105">
    <property type="entry name" value="Dockerin_1_rpt"/>
</dbReference>
<evidence type="ECO:0000259" key="4">
    <source>
        <dbReference type="PROSITE" id="PS51766"/>
    </source>
</evidence>
<keyword evidence="1" id="KW-0677">Repeat</keyword>